<evidence type="ECO:0000256" key="4">
    <source>
        <dbReference type="ARBA" id="ARBA00022777"/>
    </source>
</evidence>
<dbReference type="PROSITE" id="PS50011">
    <property type="entry name" value="PROTEIN_KINASE_DOM"/>
    <property type="match status" value="1"/>
</dbReference>
<feature type="compositionally biased region" description="Polar residues" evidence="10">
    <location>
        <begin position="162"/>
        <end position="175"/>
    </location>
</feature>
<evidence type="ECO:0000256" key="10">
    <source>
        <dbReference type="SAM" id="MobiDB-lite"/>
    </source>
</evidence>
<feature type="coiled-coil region" evidence="9">
    <location>
        <begin position="470"/>
        <end position="497"/>
    </location>
</feature>
<comment type="similarity">
    <text evidence="8">Belongs to the protein kinase superfamily. Ser/Thr protein kinase family. WEE1 subfamily.</text>
</comment>
<protein>
    <recommendedName>
        <fullName evidence="8">Wee1-like protein kinase</fullName>
        <ecNumber evidence="8">2.7.10.2</ecNumber>
    </recommendedName>
</protein>
<comment type="subcellular location">
    <subcellularLocation>
        <location evidence="8">Nucleus</location>
    </subcellularLocation>
</comment>
<dbReference type="InterPro" id="IPR008271">
    <property type="entry name" value="Ser/Thr_kinase_AS"/>
</dbReference>
<keyword evidence="6 8" id="KW-0829">Tyrosine-protein kinase</keyword>
<evidence type="ECO:0000313" key="13">
    <source>
        <dbReference type="Proteomes" id="UP001159363"/>
    </source>
</evidence>
<dbReference type="Proteomes" id="UP001159363">
    <property type="component" value="Chromosome 6"/>
</dbReference>
<feature type="domain" description="Protein kinase" evidence="11">
    <location>
        <begin position="203"/>
        <end position="462"/>
    </location>
</feature>
<dbReference type="InterPro" id="IPR050339">
    <property type="entry name" value="CC_SR_Kinase"/>
</dbReference>
<comment type="caution">
    <text evidence="12">The sequence shown here is derived from an EMBL/GenBank/DDBJ whole genome shotgun (WGS) entry which is preliminary data.</text>
</comment>
<evidence type="ECO:0000256" key="9">
    <source>
        <dbReference type="SAM" id="Coils"/>
    </source>
</evidence>
<evidence type="ECO:0000256" key="6">
    <source>
        <dbReference type="ARBA" id="ARBA00023137"/>
    </source>
</evidence>
<evidence type="ECO:0000256" key="2">
    <source>
        <dbReference type="ARBA" id="ARBA00022723"/>
    </source>
</evidence>
<keyword evidence="13" id="KW-1185">Reference proteome</keyword>
<reference evidence="12 13" key="1">
    <citation type="submission" date="2023-02" db="EMBL/GenBank/DDBJ databases">
        <title>LHISI_Scaffold_Assembly.</title>
        <authorList>
            <person name="Stuart O.P."/>
            <person name="Cleave R."/>
            <person name="Magrath M.J.L."/>
            <person name="Mikheyev A.S."/>
        </authorList>
    </citation>
    <scope>NUCLEOTIDE SEQUENCE [LARGE SCALE GENOMIC DNA]</scope>
    <source>
        <strain evidence="12">Daus_M_001</strain>
        <tissue evidence="12">Leg muscle</tissue>
    </source>
</reference>
<evidence type="ECO:0000256" key="1">
    <source>
        <dbReference type="ARBA" id="ARBA00022679"/>
    </source>
</evidence>
<comment type="catalytic activity">
    <reaction evidence="8">
        <text>L-tyrosyl-[protein] + ATP = O-phospho-L-tyrosyl-[protein] + ADP + H(+)</text>
        <dbReference type="Rhea" id="RHEA:10596"/>
        <dbReference type="Rhea" id="RHEA-COMP:10136"/>
        <dbReference type="Rhea" id="RHEA-COMP:20101"/>
        <dbReference type="ChEBI" id="CHEBI:15378"/>
        <dbReference type="ChEBI" id="CHEBI:30616"/>
        <dbReference type="ChEBI" id="CHEBI:46858"/>
        <dbReference type="ChEBI" id="CHEBI:61978"/>
        <dbReference type="ChEBI" id="CHEBI:456216"/>
        <dbReference type="EC" id="2.7.10.2"/>
    </reaction>
</comment>
<feature type="compositionally biased region" description="Basic and acidic residues" evidence="10">
    <location>
        <begin position="67"/>
        <end position="77"/>
    </location>
</feature>
<feature type="region of interest" description="Disordered" evidence="10">
    <location>
        <begin position="26"/>
        <end position="77"/>
    </location>
</feature>
<evidence type="ECO:0000259" key="11">
    <source>
        <dbReference type="PROSITE" id="PS50011"/>
    </source>
</evidence>
<dbReference type="PANTHER" id="PTHR11042:SF185">
    <property type="entry name" value="WEE1-LIKE PROTEIN KINASE"/>
    <property type="match status" value="1"/>
</dbReference>
<organism evidence="12 13">
    <name type="scientific">Dryococelus australis</name>
    <dbReference type="NCBI Taxonomy" id="614101"/>
    <lineage>
        <taxon>Eukaryota</taxon>
        <taxon>Metazoa</taxon>
        <taxon>Ecdysozoa</taxon>
        <taxon>Arthropoda</taxon>
        <taxon>Hexapoda</taxon>
        <taxon>Insecta</taxon>
        <taxon>Pterygota</taxon>
        <taxon>Neoptera</taxon>
        <taxon>Polyneoptera</taxon>
        <taxon>Phasmatodea</taxon>
        <taxon>Verophasmatodea</taxon>
        <taxon>Anareolatae</taxon>
        <taxon>Phasmatidae</taxon>
        <taxon>Eurycanthinae</taxon>
        <taxon>Dryococelus</taxon>
    </lineage>
</organism>
<dbReference type="PIRSF" id="PIRSF037281">
    <property type="entry name" value="Wee1-like_protein_kinase"/>
    <property type="match status" value="1"/>
</dbReference>
<dbReference type="InterPro" id="IPR000719">
    <property type="entry name" value="Prot_kinase_dom"/>
</dbReference>
<sequence length="519" mass="57853">MGETPSKCGPGDIRCVDDDMNITSSGSELLSSLDTSSEDYGVSHLNHGGEASSPVSRPSFVLGVRRSPSDKSEGIMDRSSCRKNLNVQLPSANSSPCKRVRALQLFDIPETPKTILRKCVALTSQDHNSSDTKADNLNSFNTNPFTPKNMLTPRKRVRVNDASPNNSSTPKSTLNGKDDEDMEQPAKRFALKQSNISRYRQEFLEIGLIGRGSFCSVYKCLNRLDGCLYAVKRSIRPLTGSINEKRALNEVYAHAVMGRHQNVVCYFSAWAEDNHMYIQNEFCNGGSLADVIKYTKFTEADLHMLLHQLAEGVNYIHSKDLVHLDIKPENVFISQEISMDVKEVTKEVEHVVYKIGDLGNVTSLNNPQVEEGDCRYLTREVLQEDYSHLAKADIFALGLTIYEAGGGGPLPKNGDKWHTIRDGHLSNLKQCSSQFNNLLKQMINPQPSARPSAVAILYHPVLVPPSNKSKQDLLSELEAERLKRQLLEQQLEEALQTDVGAKTRQVGYRTRRSQSSNIL</sequence>
<evidence type="ECO:0000256" key="7">
    <source>
        <dbReference type="ARBA" id="ARBA00037982"/>
    </source>
</evidence>
<dbReference type="Pfam" id="PF00069">
    <property type="entry name" value="Pkinase"/>
    <property type="match status" value="1"/>
</dbReference>
<keyword evidence="2 8" id="KW-0479">Metal-binding</keyword>
<evidence type="ECO:0000256" key="5">
    <source>
        <dbReference type="ARBA" id="ARBA00022840"/>
    </source>
</evidence>
<keyword evidence="8" id="KW-0539">Nucleus</keyword>
<keyword evidence="1 8" id="KW-0808">Transferase</keyword>
<evidence type="ECO:0000256" key="8">
    <source>
        <dbReference type="PIRNR" id="PIRNR037281"/>
    </source>
</evidence>
<dbReference type="SMART" id="SM00220">
    <property type="entry name" value="S_TKc"/>
    <property type="match status" value="1"/>
</dbReference>
<comment type="similarity">
    <text evidence="7">Belongs to the protein kinase superfamily. Ser/Thr protein kinase family. GCN2 subfamily.</text>
</comment>
<accession>A0ABQ9H2F7</accession>
<dbReference type="InterPro" id="IPR017164">
    <property type="entry name" value="Wee1-like_protein_kinase"/>
</dbReference>
<feature type="region of interest" description="Disordered" evidence="10">
    <location>
        <begin position="126"/>
        <end position="183"/>
    </location>
</feature>
<proteinExistence type="inferred from homology"/>
<dbReference type="Gene3D" id="1.10.510.10">
    <property type="entry name" value="Transferase(Phosphotransferase) domain 1"/>
    <property type="match status" value="1"/>
</dbReference>
<keyword evidence="4 8" id="KW-0418">Kinase</keyword>
<evidence type="ECO:0000256" key="3">
    <source>
        <dbReference type="ARBA" id="ARBA00022741"/>
    </source>
</evidence>
<gene>
    <name evidence="12" type="ORF">PR048_019067</name>
</gene>
<dbReference type="Gene3D" id="3.30.200.20">
    <property type="entry name" value="Phosphorylase Kinase, domain 1"/>
    <property type="match status" value="1"/>
</dbReference>
<feature type="compositionally biased region" description="Polar residues" evidence="10">
    <location>
        <begin position="135"/>
        <end position="146"/>
    </location>
</feature>
<feature type="compositionally biased region" description="Low complexity" evidence="10">
    <location>
        <begin position="26"/>
        <end position="39"/>
    </location>
</feature>
<keyword evidence="3 8" id="KW-0547">Nucleotide-binding</keyword>
<dbReference type="EC" id="2.7.10.2" evidence="8"/>
<dbReference type="PANTHER" id="PTHR11042">
    <property type="entry name" value="EUKARYOTIC TRANSLATION INITIATION FACTOR 2-ALPHA KINASE EIF2-ALPHA KINASE -RELATED"/>
    <property type="match status" value="1"/>
</dbReference>
<evidence type="ECO:0000313" key="12">
    <source>
        <dbReference type="EMBL" id="KAJ8878489.1"/>
    </source>
</evidence>
<keyword evidence="5 8" id="KW-0067">ATP-binding</keyword>
<dbReference type="PROSITE" id="PS00108">
    <property type="entry name" value="PROTEIN_KINASE_ST"/>
    <property type="match status" value="1"/>
</dbReference>
<dbReference type="EMBL" id="JARBHB010000007">
    <property type="protein sequence ID" value="KAJ8878489.1"/>
    <property type="molecule type" value="Genomic_DNA"/>
</dbReference>
<dbReference type="InterPro" id="IPR011009">
    <property type="entry name" value="Kinase-like_dom_sf"/>
</dbReference>
<keyword evidence="9" id="KW-0175">Coiled coil</keyword>
<name>A0ABQ9H2F7_9NEOP</name>
<dbReference type="SUPFAM" id="SSF56112">
    <property type="entry name" value="Protein kinase-like (PK-like)"/>
    <property type="match status" value="1"/>
</dbReference>